<protein>
    <submittedName>
        <fullName evidence="1">Uncharacterized protein</fullName>
    </submittedName>
</protein>
<dbReference type="EMBL" id="BK014835">
    <property type="protein sequence ID" value="DAD77870.1"/>
    <property type="molecule type" value="Genomic_DNA"/>
</dbReference>
<accession>A0A8S5M6M9</accession>
<reference evidence="1" key="1">
    <citation type="journal article" date="2021" name="Proc. Natl. Acad. Sci. U.S.A.">
        <title>A Catalog of Tens of Thousands of Viruses from Human Metagenomes Reveals Hidden Associations with Chronic Diseases.</title>
        <authorList>
            <person name="Tisza M.J."/>
            <person name="Buck C.B."/>
        </authorList>
    </citation>
    <scope>NUCLEOTIDE SEQUENCE</scope>
    <source>
        <strain evidence="1">Ct73V17</strain>
    </source>
</reference>
<proteinExistence type="predicted"/>
<sequence length="89" mass="10615">MKETSIERIVGEEKCTLYTSERKFISKIEQYKEIYPDLVDFEKNSDGSIVAHVPFDWFKFISPKKKRVLTEEERKAIGERLKRARDMLD</sequence>
<evidence type="ECO:0000313" key="1">
    <source>
        <dbReference type="EMBL" id="DAD77870.1"/>
    </source>
</evidence>
<organism evidence="1">
    <name type="scientific">Siphoviridae sp. ct73V17</name>
    <dbReference type="NCBI Taxonomy" id="2826302"/>
    <lineage>
        <taxon>Viruses</taxon>
        <taxon>Duplodnaviria</taxon>
        <taxon>Heunggongvirae</taxon>
        <taxon>Uroviricota</taxon>
        <taxon>Caudoviricetes</taxon>
    </lineage>
</organism>
<name>A0A8S5M6M9_9CAUD</name>